<reference evidence="2" key="1">
    <citation type="submission" date="2017-01" db="EMBL/GenBank/DDBJ databases">
        <title>Comparative genomics of anhydrobiosis in the tardigrade Hypsibius dujardini.</title>
        <authorList>
            <person name="Yoshida Y."/>
            <person name="Koutsovoulos G."/>
            <person name="Laetsch D."/>
            <person name="Stevens L."/>
            <person name="Kumar S."/>
            <person name="Horikawa D."/>
            <person name="Ishino K."/>
            <person name="Komine S."/>
            <person name="Tomita M."/>
            <person name="Blaxter M."/>
            <person name="Arakawa K."/>
        </authorList>
    </citation>
    <scope>NUCLEOTIDE SEQUENCE [LARGE SCALE GENOMIC DNA]</scope>
    <source>
        <strain evidence="2">Z151</strain>
    </source>
</reference>
<dbReference type="EMBL" id="MTYJ01000878">
    <property type="protein sequence ID" value="OWA55504.1"/>
    <property type="molecule type" value="Genomic_DNA"/>
</dbReference>
<feature type="non-terminal residue" evidence="1">
    <location>
        <position position="1"/>
    </location>
</feature>
<protein>
    <submittedName>
        <fullName evidence="1">Uncharacterized protein</fullName>
    </submittedName>
</protein>
<name>A0A9X6RPD0_HYPEX</name>
<gene>
    <name evidence="1" type="ORF">BV898_19890</name>
</gene>
<organism evidence="1 2">
    <name type="scientific">Hypsibius exemplaris</name>
    <name type="common">Freshwater tardigrade</name>
    <dbReference type="NCBI Taxonomy" id="2072580"/>
    <lineage>
        <taxon>Eukaryota</taxon>
        <taxon>Metazoa</taxon>
        <taxon>Ecdysozoa</taxon>
        <taxon>Tardigrada</taxon>
        <taxon>Eutardigrada</taxon>
        <taxon>Parachela</taxon>
        <taxon>Hypsibioidea</taxon>
        <taxon>Hypsibiidae</taxon>
        <taxon>Hypsibius</taxon>
    </lineage>
</organism>
<comment type="caution">
    <text evidence="1">The sequence shown here is derived from an EMBL/GenBank/DDBJ whole genome shotgun (WGS) entry which is preliminary data.</text>
</comment>
<sequence>AAHGRAGLSAAATLAATMSRRFVWPPAWNLAMRRVLFWRSLAASPAAV</sequence>
<evidence type="ECO:0000313" key="2">
    <source>
        <dbReference type="Proteomes" id="UP000192578"/>
    </source>
</evidence>
<dbReference type="Proteomes" id="UP000192578">
    <property type="component" value="Unassembled WGS sequence"/>
</dbReference>
<accession>A0A9X6RPD0</accession>
<proteinExistence type="predicted"/>
<keyword evidence="2" id="KW-1185">Reference proteome</keyword>
<evidence type="ECO:0000313" key="1">
    <source>
        <dbReference type="EMBL" id="OWA55504.1"/>
    </source>
</evidence>
<dbReference type="AlphaFoldDB" id="A0A9X6RPD0"/>